<gene>
    <name evidence="1" type="ORF">UFOPK1835_02065</name>
</gene>
<dbReference type="AlphaFoldDB" id="A0A6J6IJJ5"/>
<dbReference type="Gene3D" id="3.40.50.720">
    <property type="entry name" value="NAD(P)-binding Rossmann-like Domain"/>
    <property type="match status" value="1"/>
</dbReference>
<name>A0A6J6IJJ5_9ZZZZ</name>
<dbReference type="InterPro" id="IPR036291">
    <property type="entry name" value="NAD(P)-bd_dom_sf"/>
</dbReference>
<proteinExistence type="predicted"/>
<sequence length="336" mass="35842">MTPPSIPDQEGIQRAFASFSDAVLEAIIAPSWSTIGFAVRKRLEGWDADPMPRLDGRVVVLTGFTSGIGLAAATRLGELGATLHLVGRNPDRVDATASALRSAGSIVHTSIADMGDLEAVRSIAGEMVARHASIDVLVHNAGALSPTYTLSPQGIEMTIASQVLGPFLLTSLLLPSLEAGATAGRVITVASGGMYSERLDVDKLVMTPDDYNGVRAYARAKRAQVELNAEWTRRCRTGVLFNAMHPGWVDTPGVEHSLPRFHTVTKPVLRSADAGADTLVWLAAADEERIGVGGGFWLDRHRRSITKFPGTSAPAGERARLWNWCEENSGSGPQPT</sequence>
<dbReference type="InterPro" id="IPR052992">
    <property type="entry name" value="SDR_member_12"/>
</dbReference>
<dbReference type="Pfam" id="PF00106">
    <property type="entry name" value="adh_short"/>
    <property type="match status" value="1"/>
</dbReference>
<dbReference type="InterPro" id="IPR002347">
    <property type="entry name" value="SDR_fam"/>
</dbReference>
<accession>A0A6J6IJJ5</accession>
<evidence type="ECO:0000313" key="1">
    <source>
        <dbReference type="EMBL" id="CAB4624645.1"/>
    </source>
</evidence>
<dbReference type="PANTHER" id="PTHR44656">
    <property type="entry name" value="DEHYDROGENASE/REDUCTASE SDR FAMILY MEMBER 12"/>
    <property type="match status" value="1"/>
</dbReference>
<protein>
    <submittedName>
        <fullName evidence="1">Unannotated protein</fullName>
    </submittedName>
</protein>
<dbReference type="EMBL" id="CAEZUP010000138">
    <property type="protein sequence ID" value="CAB4624645.1"/>
    <property type="molecule type" value="Genomic_DNA"/>
</dbReference>
<reference evidence="1" key="1">
    <citation type="submission" date="2020-05" db="EMBL/GenBank/DDBJ databases">
        <authorList>
            <person name="Chiriac C."/>
            <person name="Salcher M."/>
            <person name="Ghai R."/>
            <person name="Kavagutti S V."/>
        </authorList>
    </citation>
    <scope>NUCLEOTIDE SEQUENCE</scope>
</reference>
<organism evidence="1">
    <name type="scientific">freshwater metagenome</name>
    <dbReference type="NCBI Taxonomy" id="449393"/>
    <lineage>
        <taxon>unclassified sequences</taxon>
        <taxon>metagenomes</taxon>
        <taxon>ecological metagenomes</taxon>
    </lineage>
</organism>
<dbReference type="SUPFAM" id="SSF51735">
    <property type="entry name" value="NAD(P)-binding Rossmann-fold domains"/>
    <property type="match status" value="1"/>
</dbReference>
<dbReference type="PRINTS" id="PR00081">
    <property type="entry name" value="GDHRDH"/>
</dbReference>
<dbReference type="PANTHER" id="PTHR44656:SF7">
    <property type="entry name" value="DEHYDROGENASE_REDUCTASE SDR FAMILY MEMBER 12"/>
    <property type="match status" value="1"/>
</dbReference>